<evidence type="ECO:0000256" key="1">
    <source>
        <dbReference type="ARBA" id="ARBA00009986"/>
    </source>
</evidence>
<dbReference type="PROSITE" id="PS00687">
    <property type="entry name" value="ALDEHYDE_DEHYDR_GLU"/>
    <property type="match status" value="1"/>
</dbReference>
<reference evidence="9 10" key="1">
    <citation type="submission" date="2019-05" db="EMBL/GenBank/DDBJ databases">
        <title>Complete genome sequencing of Anaerostipes rhamnosivorans.</title>
        <authorList>
            <person name="Bui T.P.N."/>
            <person name="de Vos W.M."/>
        </authorList>
    </citation>
    <scope>NUCLEOTIDE SEQUENCE [LARGE SCALE GENOMIC DNA]</scope>
    <source>
        <strain evidence="9 10">1y2</strain>
    </source>
</reference>
<evidence type="ECO:0000256" key="6">
    <source>
        <dbReference type="PROSITE-ProRule" id="PRU10007"/>
    </source>
</evidence>
<dbReference type="GO" id="GO:0006081">
    <property type="term" value="P:aldehyde metabolic process"/>
    <property type="evidence" value="ECO:0007669"/>
    <property type="project" value="InterPro"/>
</dbReference>
<dbReference type="InterPro" id="IPR012394">
    <property type="entry name" value="Aldehyde_DH_NAD(P)"/>
</dbReference>
<dbReference type="PIRSF" id="PIRSF036492">
    <property type="entry name" value="ALDH"/>
    <property type="match status" value="1"/>
</dbReference>
<dbReference type="Pfam" id="PF00171">
    <property type="entry name" value="Aldedh"/>
    <property type="match status" value="1"/>
</dbReference>
<feature type="active site" evidence="5 6">
    <location>
        <position position="226"/>
    </location>
</feature>
<dbReference type="InterPro" id="IPR016161">
    <property type="entry name" value="Ald_DH/histidinol_DH"/>
</dbReference>
<evidence type="ECO:0000256" key="5">
    <source>
        <dbReference type="PIRSR" id="PIRSR036492-1"/>
    </source>
</evidence>
<dbReference type="FunFam" id="3.40.309.10:FF:000003">
    <property type="entry name" value="Aldehyde dehydrogenase"/>
    <property type="match status" value="1"/>
</dbReference>
<dbReference type="CDD" id="cd07136">
    <property type="entry name" value="ALDH_YwdH-P39616"/>
    <property type="match status" value="1"/>
</dbReference>
<comment type="similarity">
    <text evidence="1 4 7">Belongs to the aldehyde dehydrogenase family.</text>
</comment>
<dbReference type="PANTHER" id="PTHR43570:SF16">
    <property type="entry name" value="ALDEHYDE DEHYDROGENASE TYPE III, ISOFORM Q"/>
    <property type="match status" value="1"/>
</dbReference>
<dbReference type="InterPro" id="IPR016162">
    <property type="entry name" value="Ald_DH_N"/>
</dbReference>
<feature type="active site" evidence="5">
    <location>
        <position position="260"/>
    </location>
</feature>
<dbReference type="InterPro" id="IPR016163">
    <property type="entry name" value="Ald_DH_C"/>
</dbReference>
<dbReference type="Gene3D" id="3.40.309.10">
    <property type="entry name" value="Aldehyde Dehydrogenase, Chain A, domain 2"/>
    <property type="match status" value="1"/>
</dbReference>
<evidence type="ECO:0000256" key="7">
    <source>
        <dbReference type="RuleBase" id="RU003345"/>
    </source>
</evidence>
<dbReference type="GO" id="GO:0004029">
    <property type="term" value="F:aldehyde dehydrogenase (NAD+) activity"/>
    <property type="evidence" value="ECO:0007669"/>
    <property type="project" value="TreeGrafter"/>
</dbReference>
<gene>
    <name evidence="9" type="ORF">AR1Y2_1835</name>
</gene>
<organism evidence="9 10">
    <name type="scientific">Anaerostipes rhamnosivorans</name>
    <dbReference type="NCBI Taxonomy" id="1229621"/>
    <lineage>
        <taxon>Bacteria</taxon>
        <taxon>Bacillati</taxon>
        <taxon>Bacillota</taxon>
        <taxon>Clostridia</taxon>
        <taxon>Lachnospirales</taxon>
        <taxon>Lachnospiraceae</taxon>
        <taxon>Anaerostipes</taxon>
    </lineage>
</organism>
<name>A0A4P8IJJ0_9FIRM</name>
<evidence type="ECO:0000256" key="3">
    <source>
        <dbReference type="ARBA" id="ARBA00023027"/>
    </source>
</evidence>
<sequence>MSSWSFHFSKKYQRGFVMTIDRLVKLQRNFYDTGRTRPYAFRIKALCRLEQALRRNQKQLEYALKKDLNKCGFESYMTETGLVLSELGYAKKHLKSWMRLKRKPTPLSQFHAKSFEAAEPLGVALIISPWNYPLLLTLAPLIGAIAAGNCCVLKPSKDAPAVSRMIRRIVEEAFPPGFVAVVEGGREENQQLLSEKFDHIFFTGSKAVGKVVMEKAAVHLTPVTLELGGKSPCIVDSTADLSLAAKRIVFGKLLNSGQTCVAPDYILVHESVKDRLVKEMVQWIRRMLGDDPLLNSDYPRMVNVKHYERVMKLMEGETAACGGYGCRETLKIAPSILPGVAWESPVMQEEIFGPVLPVISYQNISEAAEYIKAMEKPLALYLFTENRNMERWVLRNLSFGGGCVNDTVIHLATSHMGFGGVGESGMGAYHGEYGFWTFSHRKSIVKKSTWMDLPIRYHPYQKKKDRLLHLFLK</sequence>
<dbReference type="GO" id="GO:0005737">
    <property type="term" value="C:cytoplasm"/>
    <property type="evidence" value="ECO:0007669"/>
    <property type="project" value="TreeGrafter"/>
</dbReference>
<feature type="domain" description="Aldehyde dehydrogenase" evidence="8">
    <location>
        <begin position="18"/>
        <end position="444"/>
    </location>
</feature>
<dbReference type="InterPro" id="IPR029510">
    <property type="entry name" value="Ald_DH_CS_GLU"/>
</dbReference>
<proteinExistence type="inferred from homology"/>
<dbReference type="Gene3D" id="3.40.605.10">
    <property type="entry name" value="Aldehyde Dehydrogenase, Chain A, domain 1"/>
    <property type="match status" value="1"/>
</dbReference>
<dbReference type="Proteomes" id="UP000298653">
    <property type="component" value="Chromosome"/>
</dbReference>
<accession>A0A4P8IJJ0</accession>
<dbReference type="EMBL" id="CP040058">
    <property type="protein sequence ID" value="QCP35289.1"/>
    <property type="molecule type" value="Genomic_DNA"/>
</dbReference>
<dbReference type="FunFam" id="3.40.605.10:FF:000004">
    <property type="entry name" value="Aldehyde dehydrogenase"/>
    <property type="match status" value="1"/>
</dbReference>
<keyword evidence="10" id="KW-1185">Reference proteome</keyword>
<evidence type="ECO:0000313" key="9">
    <source>
        <dbReference type="EMBL" id="QCP35289.1"/>
    </source>
</evidence>
<protein>
    <recommendedName>
        <fullName evidence="4">Aldehyde dehydrogenase</fullName>
    </recommendedName>
</protein>
<evidence type="ECO:0000256" key="2">
    <source>
        <dbReference type="ARBA" id="ARBA00023002"/>
    </source>
</evidence>
<evidence type="ECO:0000259" key="8">
    <source>
        <dbReference type="Pfam" id="PF00171"/>
    </source>
</evidence>
<dbReference type="InterPro" id="IPR015590">
    <property type="entry name" value="Aldehyde_DH_dom"/>
</dbReference>
<keyword evidence="3" id="KW-0520">NAD</keyword>
<dbReference type="PROSITE" id="PS00070">
    <property type="entry name" value="ALDEHYDE_DEHYDR_CYS"/>
    <property type="match status" value="1"/>
</dbReference>
<dbReference type="InterPro" id="IPR016160">
    <property type="entry name" value="Ald_DH_CS_CYS"/>
</dbReference>
<dbReference type="PANTHER" id="PTHR43570">
    <property type="entry name" value="ALDEHYDE DEHYDROGENASE"/>
    <property type="match status" value="1"/>
</dbReference>
<dbReference type="KEGG" id="arf:AR1Y2_1835"/>
<keyword evidence="2 4" id="KW-0560">Oxidoreductase</keyword>
<evidence type="ECO:0000313" key="10">
    <source>
        <dbReference type="Proteomes" id="UP000298653"/>
    </source>
</evidence>
<dbReference type="AlphaFoldDB" id="A0A4P8IJJ0"/>
<evidence type="ECO:0000256" key="4">
    <source>
        <dbReference type="PIRNR" id="PIRNR036492"/>
    </source>
</evidence>
<dbReference type="SUPFAM" id="SSF53720">
    <property type="entry name" value="ALDH-like"/>
    <property type="match status" value="1"/>
</dbReference>